<feature type="region of interest" description="Disordered" evidence="7">
    <location>
        <begin position="1"/>
        <end position="124"/>
    </location>
</feature>
<feature type="compositionally biased region" description="Low complexity" evidence="7">
    <location>
        <begin position="2273"/>
        <end position="2296"/>
    </location>
</feature>
<dbReference type="GO" id="GO:0016874">
    <property type="term" value="F:ligase activity"/>
    <property type="evidence" value="ECO:0007669"/>
    <property type="project" value="UniProtKB-KW"/>
</dbReference>
<protein>
    <recommendedName>
        <fullName evidence="3">HECT-type E3 ubiquitin transferase</fullName>
        <ecNumber evidence="3">2.3.2.26</ecNumber>
    </recommendedName>
</protein>
<dbReference type="PROSITE" id="PS50237">
    <property type="entry name" value="HECT"/>
    <property type="match status" value="1"/>
</dbReference>
<dbReference type="InterPro" id="IPR035983">
    <property type="entry name" value="Hect_E3_ubiquitin_ligase"/>
</dbReference>
<dbReference type="GO" id="GO:0061630">
    <property type="term" value="F:ubiquitin protein ligase activity"/>
    <property type="evidence" value="ECO:0007669"/>
    <property type="project" value="UniProtKB-EC"/>
</dbReference>
<accession>A0A2P6TIG5</accession>
<dbReference type="EMBL" id="LHPG02000015">
    <property type="protein sequence ID" value="PRW34081.1"/>
    <property type="molecule type" value="Genomic_DNA"/>
</dbReference>
<feature type="compositionally biased region" description="Low complexity" evidence="7">
    <location>
        <begin position="79"/>
        <end position="101"/>
    </location>
</feature>
<dbReference type="InterPro" id="IPR057948">
    <property type="entry name" value="TPR_TRIP12_N"/>
</dbReference>
<evidence type="ECO:0000256" key="4">
    <source>
        <dbReference type="ARBA" id="ARBA00022679"/>
    </source>
</evidence>
<name>A0A2P6TIG5_CHLSO</name>
<feature type="region of interest" description="Disordered" evidence="7">
    <location>
        <begin position="1285"/>
        <end position="1312"/>
    </location>
</feature>
<evidence type="ECO:0000313" key="10">
    <source>
        <dbReference type="Proteomes" id="UP000239899"/>
    </source>
</evidence>
<keyword evidence="5 6" id="KW-0833">Ubl conjugation pathway</keyword>
<feature type="compositionally biased region" description="Acidic residues" evidence="7">
    <location>
        <begin position="2217"/>
        <end position="2262"/>
    </location>
</feature>
<dbReference type="Gene3D" id="3.30.2410.10">
    <property type="entry name" value="Hect, E3 ligase catalytic domain"/>
    <property type="match status" value="1"/>
</dbReference>
<dbReference type="SUPFAM" id="SSF56204">
    <property type="entry name" value="Hect, E3 ligase catalytic domain"/>
    <property type="match status" value="1"/>
</dbReference>
<evidence type="ECO:0000256" key="1">
    <source>
        <dbReference type="ARBA" id="ARBA00000885"/>
    </source>
</evidence>
<dbReference type="Gene3D" id="3.90.1750.10">
    <property type="entry name" value="Hect, E3 ligase catalytic domains"/>
    <property type="match status" value="1"/>
</dbReference>
<dbReference type="GO" id="GO:0043161">
    <property type="term" value="P:proteasome-mediated ubiquitin-dependent protein catabolic process"/>
    <property type="evidence" value="ECO:0007669"/>
    <property type="project" value="TreeGrafter"/>
</dbReference>
<dbReference type="InterPro" id="IPR016024">
    <property type="entry name" value="ARM-type_fold"/>
</dbReference>
<dbReference type="InterPro" id="IPR000225">
    <property type="entry name" value="Armadillo"/>
</dbReference>
<dbReference type="SMART" id="SM00119">
    <property type="entry name" value="HECTc"/>
    <property type="match status" value="1"/>
</dbReference>
<comment type="caution">
    <text evidence="9">The sequence shown here is derived from an EMBL/GenBank/DDBJ whole genome shotgun (WGS) entry which is preliminary data.</text>
</comment>
<dbReference type="InterPro" id="IPR045322">
    <property type="entry name" value="HECTD1/TRIP12-like"/>
</dbReference>
<feature type="region of interest" description="Disordered" evidence="7">
    <location>
        <begin position="2213"/>
        <end position="2362"/>
    </location>
</feature>
<comment type="catalytic activity">
    <reaction evidence="1">
        <text>S-ubiquitinyl-[E2 ubiquitin-conjugating enzyme]-L-cysteine + [acceptor protein]-L-lysine = [E2 ubiquitin-conjugating enzyme]-L-cysteine + N(6)-ubiquitinyl-[acceptor protein]-L-lysine.</text>
        <dbReference type="EC" id="2.3.2.26"/>
    </reaction>
</comment>
<feature type="compositionally biased region" description="Basic and acidic residues" evidence="7">
    <location>
        <begin position="637"/>
        <end position="655"/>
    </location>
</feature>
<keyword evidence="4" id="KW-0808">Transferase</keyword>
<feature type="region of interest" description="Disordered" evidence="7">
    <location>
        <begin position="1227"/>
        <end position="1246"/>
    </location>
</feature>
<proteinExistence type="inferred from homology"/>
<evidence type="ECO:0000313" key="9">
    <source>
        <dbReference type="EMBL" id="PRW34081.1"/>
    </source>
</evidence>
<feature type="region of interest" description="Disordered" evidence="7">
    <location>
        <begin position="613"/>
        <end position="662"/>
    </location>
</feature>
<evidence type="ECO:0000256" key="7">
    <source>
        <dbReference type="SAM" id="MobiDB-lite"/>
    </source>
</evidence>
<dbReference type="Pfam" id="PF25579">
    <property type="entry name" value="TPR_TRIP12_N"/>
    <property type="match status" value="1"/>
</dbReference>
<dbReference type="PANTHER" id="PTHR45670">
    <property type="entry name" value="E3 UBIQUITIN-PROTEIN LIGASE TRIP12"/>
    <property type="match status" value="1"/>
</dbReference>
<evidence type="ECO:0000256" key="6">
    <source>
        <dbReference type="PROSITE-ProRule" id="PRU00104"/>
    </source>
</evidence>
<organism evidence="9 10">
    <name type="scientific">Chlorella sorokiniana</name>
    <name type="common">Freshwater green alga</name>
    <dbReference type="NCBI Taxonomy" id="3076"/>
    <lineage>
        <taxon>Eukaryota</taxon>
        <taxon>Viridiplantae</taxon>
        <taxon>Chlorophyta</taxon>
        <taxon>core chlorophytes</taxon>
        <taxon>Trebouxiophyceae</taxon>
        <taxon>Chlorellales</taxon>
        <taxon>Chlorellaceae</taxon>
        <taxon>Chlorella clade</taxon>
        <taxon>Chlorella</taxon>
    </lineage>
</organism>
<dbReference type="EC" id="2.3.2.26" evidence="3"/>
<dbReference type="Gene3D" id="1.25.10.10">
    <property type="entry name" value="Leucine-rich Repeat Variant"/>
    <property type="match status" value="1"/>
</dbReference>
<feature type="region of interest" description="Disordered" evidence="7">
    <location>
        <begin position="1570"/>
        <end position="1596"/>
    </location>
</feature>
<feature type="compositionally biased region" description="Low complexity" evidence="7">
    <location>
        <begin position="2303"/>
        <end position="2341"/>
    </location>
</feature>
<feature type="active site" description="Glycyl thioester intermediate" evidence="6">
    <location>
        <position position="1913"/>
    </location>
</feature>
<feature type="compositionally biased region" description="Basic and acidic residues" evidence="7">
    <location>
        <begin position="44"/>
        <end position="57"/>
    </location>
</feature>
<dbReference type="Pfam" id="PF00632">
    <property type="entry name" value="HECT"/>
    <property type="match status" value="1"/>
</dbReference>
<dbReference type="SUPFAM" id="SSF48371">
    <property type="entry name" value="ARM repeat"/>
    <property type="match status" value="1"/>
</dbReference>
<dbReference type="GO" id="GO:0000209">
    <property type="term" value="P:protein polyubiquitination"/>
    <property type="evidence" value="ECO:0007669"/>
    <property type="project" value="TreeGrafter"/>
</dbReference>
<evidence type="ECO:0000256" key="5">
    <source>
        <dbReference type="ARBA" id="ARBA00022786"/>
    </source>
</evidence>
<feature type="compositionally biased region" description="Low complexity" evidence="7">
    <location>
        <begin position="994"/>
        <end position="1006"/>
    </location>
</feature>
<dbReference type="Proteomes" id="UP000239899">
    <property type="component" value="Unassembled WGS sequence"/>
</dbReference>
<dbReference type="STRING" id="3076.A0A2P6TIG5"/>
<feature type="compositionally biased region" description="Low complexity" evidence="7">
    <location>
        <begin position="1234"/>
        <end position="1245"/>
    </location>
</feature>
<dbReference type="InterPro" id="IPR000569">
    <property type="entry name" value="HECT_dom"/>
</dbReference>
<sequence length="2362" mass="245042">MSPRGGKRKQADEAPARAKKQKTGAEAKPSTRRSRQPLQQPTEEPERALRRQKREQQRPGSKKASPRAARQSRRESGKAQQAAEAAQAAQEEAAAAAAAAAGGTMADRQGGRHEGGDDPSSTLQGLLRRLGAGLEDIFPGAGGALGGGSRVRAILAQLREDDEMSQLAGLTELCEYLSISTEESLMTFPTEQVVPLLVNFLGAEHNPDIMLLAARALTFLADVFPPAAASIIRHGAVPAFCARLLTIEYIDLAEQSLQALEKLSHDHPSSLLRNGALVAVLSYVDFFQTGVQRVAVATAANMCRGLTTEHADAASSAAPILISLLQYQDAKIVDSACLALARIAEAFARSPEQLETLCGLGLIQSIVQMVGVSEAGSMTSQLQVSTFYGLLKILATMAGGSHVVAEALLQAGISDTLRNLLATSSLLAAGTVSPGNVLRSAEQLGDLVGLAAALLPPIPDAAAAMLQDVPPSPSFAAAGEEKEAVAEGGASEECQRAAFLRANPALLQKFSADLLPLMIKVYSSSVTPQVKRQCLTTLAKMLHFNAADTLAALLEDLPISSLVAALLGARDSTVVAFGMQMAETLMEKLPNIFSQYFLKEGVVHAIEQLAAVQPSPPPPDASKAAAAADKGKARRSGGSERGERPASRAADKDGGGIEAGDVRTPAGDTLRFAVGARARRFNARYFTDDSGRTVGCETEGARLLRGICARLPDSAAIPALFEALTGTGNASVSTFELLSSGCVRALKAYLQGTDLPADAPDRQQRLLERLGHFAATAVPAGSGGDPPLGLLVSKLLGALAASEKFVVQLNPISPPSNLSSLYGGGYRTLQRSSSSATSSLAGGLAALSNPFKIRLARAADEPGLRDYSANMVLIEPLASMSQIEDFLWARVGGAAGLAAAAAAGVAGEDPRSRLAAARSGAAGGAAEPSVNAAARASAAAAAAAEAAAAAAAQARAAAAAAAAAEGSQPGSGGGRRGRQPASKEQPIPQRRMTRAQARLAAEAEVAGQGRRSSEEAEAPAATTAAERRLAAAREAAAAAEAAALAALAEAERQVLLEEEMLVGGHSGEEGYSEEDEDGMEIEGGYVEGEDEEYDEEEDEELEGMATHVHDMHLGDGPQHSGGDAAAAAAAEARSDGAAAAAAAAAEAAEQQAAAQQAGAAAQTYAQATGRAGASGSGGPQQAGQPQPHLAFYMGGRLLQPGSTIFQAVQQQLLAEAAGGGGANAGGANGGASGSGAQPGTSAASGDLGSRLWGQVHTISYRSWGAAMRLQEAEAATSVMSPRAAAGAAGSFGSGDGEEAPESGPHDHDDASASPLAELLASVLPADVQSSQDALDALSVLRITEALNRLSPHLTAWLEGRAGRVRAAGAPPPGCLPRDAFLSSKLGPKLNQQLKDVLSICGGALPPWCGQLVRSARFLFPFEARRRFFYCTSFGLARALHYLQQVHASEHGPASAADREAAGNLRIGRVQRQKVRISRRRLLDSAAKVFELYAGAKAQLEIEFFNEVGTGLGPTLEFYTLLSHELQRRSLGIWRHTAAPSGAANDGTKPAAVEAAAPAAAAAAAAAAGGGGRGQTAAARRQSGPGPLAGELGEEAGQHESVRASELVVAPQGLFPAPLPPGQRGDDSKAAAHFRLLGRAVAKALQDNRLLDLPLSPLFYRLALQRRVDLYDIRRLDSSLGASLERLHAAFHAHAAAGGAGPLLVDGVPLEELCLTWELPGYPSYSLHPDHGPDSPVTAANLRQYLDAVVEATLGAGVSAQVSAFRQGFSAIFPLDALTAFYEDEIEAMLCGTGEAWSVDYLAEVIKFDHGYTAQSPAVRFLLEVLSELDAVEQRRFLRFVTGTPRLPPGGLAALQPRLTVVRKLSHAAMAAIEGTSAPVAQSLGVSVGGTSAGSVPGGPRHPADGDLPSVMTCANYIKLPPYSSREHNQGSLCRRPRFQTTATMPNKKKTGDKWFERPTVRCKLCGVGLGDVVAAEQHYAGACSGLQAQGAAGKTEELQCFEAQDETQVFRLTFLAKPTATFADLDGELRRLWLECCGHCSQFAVLRHPQPNIIPQDPVAGVFFFGEEPQELCIISSMPPEDDDRDEWRPQDRERLSARLSQPRLIAQHSYDFGTTTSTLIVAGAKFSVPAAAAARLFAGGRRLALVARNERPQIPCCECGKPAKLVLNEGSNFSDKGYADFWCSRACAKRGGAEMEMVDRFFNSPRSGVCGYEGPLDAEEGEEAAAGESEEAEESSSIEGEEGSEEEGSEEEDSEDKEAEEQPAARRGSRGGAAAAHGRAAAKPAARAAKGAAKPSPRKAAGKPAAAKKAAAGKKPAAAKKAAAGKAAAAKPAATKAKAAGGKRKAATAAASTRRSKRAAK</sequence>
<dbReference type="PANTHER" id="PTHR45670:SF1">
    <property type="entry name" value="E3 UBIQUITIN-PROTEIN LIGASE HECTD1"/>
    <property type="match status" value="1"/>
</dbReference>
<dbReference type="InterPro" id="IPR011989">
    <property type="entry name" value="ARM-like"/>
</dbReference>
<evidence type="ECO:0000256" key="2">
    <source>
        <dbReference type="ARBA" id="ARBA00006331"/>
    </source>
</evidence>
<feature type="domain" description="HECT" evidence="8">
    <location>
        <begin position="1619"/>
        <end position="1932"/>
    </location>
</feature>
<evidence type="ECO:0000259" key="8">
    <source>
        <dbReference type="PROSITE" id="PS50237"/>
    </source>
</evidence>
<feature type="region of interest" description="Disordered" evidence="7">
    <location>
        <begin position="965"/>
        <end position="1025"/>
    </location>
</feature>
<reference evidence="9 10" key="1">
    <citation type="journal article" date="2018" name="Plant J.">
        <title>Genome sequences of Chlorella sorokiniana UTEX 1602 and Micractinium conductrix SAG 241.80: implications to maltose excretion by a green alga.</title>
        <authorList>
            <person name="Arriola M.B."/>
            <person name="Velmurugan N."/>
            <person name="Zhang Y."/>
            <person name="Plunkett M.H."/>
            <person name="Hondzo H."/>
            <person name="Barney B.M."/>
        </authorList>
    </citation>
    <scope>NUCLEOTIDE SEQUENCE [LARGE SCALE GENOMIC DNA]</scope>
    <source>
        <strain evidence="10">UTEX 1602</strain>
    </source>
</reference>
<comment type="similarity">
    <text evidence="2">Belongs to the UPL family. K-HECT subfamily.</text>
</comment>
<dbReference type="SMART" id="SM00185">
    <property type="entry name" value="ARM"/>
    <property type="match status" value="3"/>
</dbReference>
<dbReference type="OrthoDB" id="423283at2759"/>
<gene>
    <name evidence="9" type="ORF">C2E21_7431</name>
</gene>
<evidence type="ECO:0000256" key="3">
    <source>
        <dbReference type="ARBA" id="ARBA00012485"/>
    </source>
</evidence>
<keyword evidence="10" id="KW-1185">Reference proteome</keyword>
<feature type="compositionally biased region" description="Low complexity" evidence="7">
    <location>
        <begin position="1574"/>
        <end position="1590"/>
    </location>
</feature>